<evidence type="ECO:0000256" key="2">
    <source>
        <dbReference type="SAM" id="Phobius"/>
    </source>
</evidence>
<keyword evidence="2" id="KW-1133">Transmembrane helix</keyword>
<keyword evidence="4" id="KW-1185">Reference proteome</keyword>
<accession>A0A4R7TD11</accession>
<dbReference type="OrthoDB" id="4147502at2"/>
<dbReference type="EMBL" id="SOCE01000001">
    <property type="protein sequence ID" value="TDU89238.1"/>
    <property type="molecule type" value="Genomic_DNA"/>
</dbReference>
<dbReference type="Proteomes" id="UP000295151">
    <property type="component" value="Unassembled WGS sequence"/>
</dbReference>
<keyword evidence="2" id="KW-0472">Membrane</keyword>
<evidence type="ECO:0000313" key="3">
    <source>
        <dbReference type="EMBL" id="TDU89238.1"/>
    </source>
</evidence>
<reference evidence="3 4" key="1">
    <citation type="submission" date="2019-03" db="EMBL/GenBank/DDBJ databases">
        <title>Genomic Encyclopedia of Type Strains, Phase III (KMG-III): the genomes of soil and plant-associated and newly described type strains.</title>
        <authorList>
            <person name="Whitman W."/>
        </authorList>
    </citation>
    <scope>NUCLEOTIDE SEQUENCE [LARGE SCALE GENOMIC DNA]</scope>
    <source>
        <strain evidence="3 4">VKM Ac-2575</strain>
    </source>
</reference>
<name>A0A4R7TD11_9ACTN</name>
<dbReference type="RefSeq" id="WP_133979288.1">
    <property type="nucleotide sequence ID" value="NZ_SOCE01000001.1"/>
</dbReference>
<evidence type="ECO:0000256" key="1">
    <source>
        <dbReference type="SAM" id="MobiDB-lite"/>
    </source>
</evidence>
<keyword evidence="2" id="KW-0812">Transmembrane</keyword>
<sequence length="260" mass="27536">MNEEINRRLREAAEAHEPNRPRILARVERGMADPVVRHRTPSIARSWPRAAIVGLVAAATLATGGLAVAAIGGVPSLPAAAPPAVASTSPVPSPTVTSTSTPSARATSTGRAPATTAPSSRSTPSGGSRLQDGPLRSQGSIDVHSNLYWAQNDLILKTTEQLTSLTVELRIAQTGGVQKTGNWQTLSSDDFTVTVQESGGALLYRWTLKPGHTVPAGEHEFAAQYNHAPGIRKIKRDTYHVHAQTPRASSEVWGGFTPPR</sequence>
<evidence type="ECO:0000313" key="4">
    <source>
        <dbReference type="Proteomes" id="UP000295151"/>
    </source>
</evidence>
<dbReference type="AlphaFoldDB" id="A0A4R7TD11"/>
<proteinExistence type="predicted"/>
<feature type="transmembrane region" description="Helical" evidence="2">
    <location>
        <begin position="50"/>
        <end position="74"/>
    </location>
</feature>
<organism evidence="3 4">
    <name type="scientific">Kribbella voronezhensis</name>
    <dbReference type="NCBI Taxonomy" id="2512212"/>
    <lineage>
        <taxon>Bacteria</taxon>
        <taxon>Bacillati</taxon>
        <taxon>Actinomycetota</taxon>
        <taxon>Actinomycetes</taxon>
        <taxon>Propionibacteriales</taxon>
        <taxon>Kribbellaceae</taxon>
        <taxon>Kribbella</taxon>
    </lineage>
</organism>
<comment type="caution">
    <text evidence="3">The sequence shown here is derived from an EMBL/GenBank/DDBJ whole genome shotgun (WGS) entry which is preliminary data.</text>
</comment>
<gene>
    <name evidence="3" type="ORF">EV138_2799</name>
</gene>
<feature type="compositionally biased region" description="Low complexity" evidence="1">
    <location>
        <begin position="79"/>
        <end position="129"/>
    </location>
</feature>
<feature type="region of interest" description="Disordered" evidence="1">
    <location>
        <begin position="79"/>
        <end position="137"/>
    </location>
</feature>
<protein>
    <submittedName>
        <fullName evidence="3">Uncharacterized protein</fullName>
    </submittedName>
</protein>